<evidence type="ECO:0000313" key="2">
    <source>
        <dbReference type="EMBL" id="KAL0562950.1"/>
    </source>
</evidence>
<feature type="region of interest" description="Disordered" evidence="1">
    <location>
        <begin position="96"/>
        <end position="127"/>
    </location>
</feature>
<dbReference type="EMBL" id="JBAHYK010004180">
    <property type="protein sequence ID" value="KAL0562950.1"/>
    <property type="molecule type" value="Genomic_DNA"/>
</dbReference>
<organism evidence="2 3">
    <name type="scientific">Marasmius crinis-equi</name>
    <dbReference type="NCBI Taxonomy" id="585013"/>
    <lineage>
        <taxon>Eukaryota</taxon>
        <taxon>Fungi</taxon>
        <taxon>Dikarya</taxon>
        <taxon>Basidiomycota</taxon>
        <taxon>Agaricomycotina</taxon>
        <taxon>Agaricomycetes</taxon>
        <taxon>Agaricomycetidae</taxon>
        <taxon>Agaricales</taxon>
        <taxon>Marasmiineae</taxon>
        <taxon>Marasmiaceae</taxon>
        <taxon>Marasmius</taxon>
    </lineage>
</organism>
<feature type="compositionally biased region" description="Basic and acidic residues" evidence="1">
    <location>
        <begin position="103"/>
        <end position="112"/>
    </location>
</feature>
<proteinExistence type="predicted"/>
<comment type="caution">
    <text evidence="2">The sequence shown here is derived from an EMBL/GenBank/DDBJ whole genome shotgun (WGS) entry which is preliminary data.</text>
</comment>
<evidence type="ECO:0000256" key="1">
    <source>
        <dbReference type="SAM" id="MobiDB-lite"/>
    </source>
</evidence>
<name>A0ABR3EJB0_9AGAR</name>
<gene>
    <name evidence="2" type="ORF">V5O48_019129</name>
</gene>
<dbReference type="Proteomes" id="UP001465976">
    <property type="component" value="Unassembled WGS sequence"/>
</dbReference>
<protein>
    <submittedName>
        <fullName evidence="2">Uncharacterized protein</fullName>
    </submittedName>
</protein>
<feature type="non-terminal residue" evidence="2">
    <location>
        <position position="175"/>
    </location>
</feature>
<evidence type="ECO:0000313" key="3">
    <source>
        <dbReference type="Proteomes" id="UP001465976"/>
    </source>
</evidence>
<reference evidence="2 3" key="1">
    <citation type="submission" date="2024-02" db="EMBL/GenBank/DDBJ databases">
        <title>A draft genome for the cacao thread blight pathogen Marasmius crinis-equi.</title>
        <authorList>
            <person name="Cohen S.P."/>
            <person name="Baruah I.K."/>
            <person name="Amoako-Attah I."/>
            <person name="Bukari Y."/>
            <person name="Meinhardt L.W."/>
            <person name="Bailey B.A."/>
        </authorList>
    </citation>
    <scope>NUCLEOTIDE SEQUENCE [LARGE SCALE GENOMIC DNA]</scope>
    <source>
        <strain evidence="2 3">GH-76</strain>
    </source>
</reference>
<keyword evidence="3" id="KW-1185">Reference proteome</keyword>
<sequence length="175" mass="20199">MWMRMADGALVPGIASWNGTVRVKGLEVESSLEVFDSGGQWEVLFGKPLLEKFKAVHDFEKEELVVRKGKEVRRIFNEGLGKKIELKPMVATIEEVQDEEEDVKPTSKEKAGDLGGGTEYSEAPRDREVLVESIPTHDTLQNKESMSYEQMEKIYRDWRREEERKKRDKLVERKG</sequence>
<accession>A0ABR3EJB0</accession>